<feature type="region of interest" description="Disordered" evidence="1">
    <location>
        <begin position="33"/>
        <end position="55"/>
    </location>
</feature>
<gene>
    <name evidence="2" type="ORF">LX66_5655</name>
</gene>
<accession>A0A562SJN0</accession>
<dbReference type="AlphaFoldDB" id="A0A562SJN0"/>
<dbReference type="EMBL" id="VLLG01000008">
    <property type="protein sequence ID" value="TWI81046.1"/>
    <property type="molecule type" value="Genomic_DNA"/>
</dbReference>
<feature type="compositionally biased region" description="Low complexity" evidence="1">
    <location>
        <begin position="34"/>
        <end position="50"/>
    </location>
</feature>
<keyword evidence="3" id="KW-1185">Reference proteome</keyword>
<dbReference type="InterPro" id="IPR025354">
    <property type="entry name" value="DUF4258"/>
</dbReference>
<sequence>MKLGTIHKYFPMLVLAAVLLLVWRWRQGQSDQTAAQPASEAAEAAPPARSAKAHDAGFDRTAPLEFTAHARCRMACRQVTAAEIREIMARGRIDLSRSDLQDKPCPTYALEGYSQEGQHLRVVFAPCGEVTRVVTCIDLDKAWKCNCN</sequence>
<reference evidence="2 3" key="1">
    <citation type="journal article" date="2013" name="Stand. Genomic Sci.">
        <title>Genomic Encyclopedia of Type Strains, Phase I: The one thousand microbial genomes (KMG-I) project.</title>
        <authorList>
            <person name="Kyrpides N.C."/>
            <person name="Woyke T."/>
            <person name="Eisen J.A."/>
            <person name="Garrity G."/>
            <person name="Lilburn T.G."/>
            <person name="Beck B.J."/>
            <person name="Whitman W.B."/>
            <person name="Hugenholtz P."/>
            <person name="Klenk H.P."/>
        </authorList>
    </citation>
    <scope>NUCLEOTIDE SEQUENCE [LARGE SCALE GENOMIC DNA]</scope>
    <source>
        <strain evidence="2 3">DSM 13484</strain>
    </source>
</reference>
<evidence type="ECO:0000313" key="2">
    <source>
        <dbReference type="EMBL" id="TWI81046.1"/>
    </source>
</evidence>
<evidence type="ECO:0000313" key="3">
    <source>
        <dbReference type="Proteomes" id="UP000316778"/>
    </source>
</evidence>
<name>A0A562SJN0_CHIJA</name>
<organism evidence="2 3">
    <name type="scientific">Chitinophaga japonensis</name>
    <name type="common">Flexibacter japonensis</name>
    <dbReference type="NCBI Taxonomy" id="104662"/>
    <lineage>
        <taxon>Bacteria</taxon>
        <taxon>Pseudomonadati</taxon>
        <taxon>Bacteroidota</taxon>
        <taxon>Chitinophagia</taxon>
        <taxon>Chitinophagales</taxon>
        <taxon>Chitinophagaceae</taxon>
        <taxon>Chitinophaga</taxon>
    </lineage>
</organism>
<evidence type="ECO:0000256" key="1">
    <source>
        <dbReference type="SAM" id="MobiDB-lite"/>
    </source>
</evidence>
<protein>
    <submittedName>
        <fullName evidence="2">Uncharacterized protein DUF4258</fullName>
    </submittedName>
</protein>
<dbReference type="RefSeq" id="WP_145719697.1">
    <property type="nucleotide sequence ID" value="NZ_BAAAFY010000003.1"/>
</dbReference>
<comment type="caution">
    <text evidence="2">The sequence shown here is derived from an EMBL/GenBank/DDBJ whole genome shotgun (WGS) entry which is preliminary data.</text>
</comment>
<dbReference type="Pfam" id="PF14076">
    <property type="entry name" value="DUF4258"/>
    <property type="match status" value="1"/>
</dbReference>
<proteinExistence type="predicted"/>
<dbReference type="Proteomes" id="UP000316778">
    <property type="component" value="Unassembled WGS sequence"/>
</dbReference>
<dbReference type="OrthoDB" id="669525at2"/>